<dbReference type="PANTHER" id="PTHR10742:SF405">
    <property type="entry name" value="PEROXISOMAL N(1)-ACETYL-SPERMINE_SPERMIDINE OXIDASE"/>
    <property type="match status" value="1"/>
</dbReference>
<evidence type="ECO:0000256" key="5">
    <source>
        <dbReference type="ARBA" id="ARBA00022630"/>
    </source>
</evidence>
<dbReference type="EMBL" id="JAGKHQ010000007">
    <property type="protein sequence ID" value="KAG7511776.1"/>
    <property type="molecule type" value="Genomic_DNA"/>
</dbReference>
<evidence type="ECO:0000256" key="4">
    <source>
        <dbReference type="ARBA" id="ARBA00022490"/>
    </source>
</evidence>
<dbReference type="InterPro" id="IPR002937">
    <property type="entry name" value="Amino_oxidase"/>
</dbReference>
<dbReference type="GO" id="GO:0046592">
    <property type="term" value="F:polyamine oxidase activity"/>
    <property type="evidence" value="ECO:0007669"/>
    <property type="project" value="TreeGrafter"/>
</dbReference>
<feature type="domain" description="Amine oxidase" evidence="8">
    <location>
        <begin position="387"/>
        <end position="855"/>
    </location>
</feature>
<evidence type="ECO:0000256" key="1">
    <source>
        <dbReference type="ARBA" id="ARBA00001974"/>
    </source>
</evidence>
<evidence type="ECO:0000256" key="3">
    <source>
        <dbReference type="ARBA" id="ARBA00005995"/>
    </source>
</evidence>
<keyword evidence="5" id="KW-0285">Flavoprotein</keyword>
<comment type="subcellular location">
    <subcellularLocation>
        <location evidence="2">Cytoplasm</location>
    </subcellularLocation>
</comment>
<dbReference type="PANTHER" id="PTHR10742">
    <property type="entry name" value="FLAVIN MONOAMINE OXIDASE"/>
    <property type="match status" value="1"/>
</dbReference>
<keyword evidence="6" id="KW-0274">FAD</keyword>
<dbReference type="AlphaFoldDB" id="A0AAV6S2V3"/>
<evidence type="ECO:0000256" key="2">
    <source>
        <dbReference type="ARBA" id="ARBA00004496"/>
    </source>
</evidence>
<dbReference type="Proteomes" id="UP000693946">
    <property type="component" value="Linkage Group LG15"/>
</dbReference>
<sequence>MRVGRDGERPQLASLPGALQSRGLLKHCLSVWYFVQALRRAGERWKDKTTRELLLCAISTLLKKECCEQGTHTMDDVDLAGFTMFKYLPGLDCTLPSGFEGLIENLMSELPSGVVSYNRPVTCVHWNNMSSEANTVTVECDDGEMIAADHVIVTVPLGYLKRHHSTLFSPPLPPHKLKSIGKVGFGTCNKIYVEFESPWWDSHCEVIYLLWKDEWDLSVQRSDISKSWMRKIGGFIVLPPSERNSHILCGWIAGHEAEYMETLTEREVRRSITELVCTFTGNPAISPKRILRTQWFHQPWTCGSYSYPKIGCSTQDRENIMEPLPGKGSQSQPLQVLFAGEATHPSYYGTVHGAVFSGWREADRLISHYSPIAQTNQNTKRSCGDYGIAAAHRLINAGFHNVRILEATARSGGRIKTSRLGDSVVEIGANWIHGPCKENPVFCLAQKYGLLDPEALTPENQAIDVGGHPPGLPNIFSSSGRKLNAEDIYPAQKMFSELLGESEGFQSQGGETCPSLGDFIRSEVRQRAADEWKHLDANTRSLQLCAISSMLKLECCTNGAHSLDEVALGANGLYKTLPGLDCTFPGGYEGLIKSLMSELPSGLVTYSRPVRCVHWSNSEKTRTPVIVECNDGEKITADHVIVTVPLGYLKQHHSTLFHPPLPPHKMHSVQRQGFGTNNKIFVEFDSPWWDADCEVIYLVWDDEDAIVDQVPDVQRSWIKKLCGFTVLKPTERYGHVLCGWIAGHESEYMETLSEQEVTHAVAQLFRRFTGNPTVTLRRVLRSQWFHDPWTCGSYSHPGIGCSEQDLENLMEPLPVKGSQSQPLQVLFAGEATHPCYFSTVHGALLSGWREADRLISHYTTTVIEFPVPEDDDHSHHSAVSITCGPTLSELYHITVFVF</sequence>
<evidence type="ECO:0000256" key="7">
    <source>
        <dbReference type="ARBA" id="ARBA00023002"/>
    </source>
</evidence>
<comment type="caution">
    <text evidence="9">The sequence shown here is derived from an EMBL/GenBank/DDBJ whole genome shotgun (WGS) entry which is preliminary data.</text>
</comment>
<organism evidence="9 10">
    <name type="scientific">Solea senegalensis</name>
    <name type="common">Senegalese sole</name>
    <dbReference type="NCBI Taxonomy" id="28829"/>
    <lineage>
        <taxon>Eukaryota</taxon>
        <taxon>Metazoa</taxon>
        <taxon>Chordata</taxon>
        <taxon>Craniata</taxon>
        <taxon>Vertebrata</taxon>
        <taxon>Euteleostomi</taxon>
        <taxon>Actinopterygii</taxon>
        <taxon>Neopterygii</taxon>
        <taxon>Teleostei</taxon>
        <taxon>Neoteleostei</taxon>
        <taxon>Acanthomorphata</taxon>
        <taxon>Carangaria</taxon>
        <taxon>Pleuronectiformes</taxon>
        <taxon>Pleuronectoidei</taxon>
        <taxon>Soleidae</taxon>
        <taxon>Solea</taxon>
    </lineage>
</organism>
<keyword evidence="7" id="KW-0560">Oxidoreductase</keyword>
<dbReference type="InterPro" id="IPR050281">
    <property type="entry name" value="Flavin_monoamine_oxidase"/>
</dbReference>
<evidence type="ECO:0000313" key="9">
    <source>
        <dbReference type="EMBL" id="KAG7511776.1"/>
    </source>
</evidence>
<proteinExistence type="inferred from homology"/>
<feature type="domain" description="Amine oxidase" evidence="8">
    <location>
        <begin position="93"/>
        <end position="366"/>
    </location>
</feature>
<evidence type="ECO:0000259" key="8">
    <source>
        <dbReference type="Pfam" id="PF01593"/>
    </source>
</evidence>
<dbReference type="Pfam" id="PF01593">
    <property type="entry name" value="Amino_oxidase"/>
    <property type="match status" value="2"/>
</dbReference>
<comment type="cofactor">
    <cofactor evidence="1">
        <name>FAD</name>
        <dbReference type="ChEBI" id="CHEBI:57692"/>
    </cofactor>
</comment>
<accession>A0AAV6S2V3</accession>
<gene>
    <name evidence="9" type="ORF">JOB18_010027</name>
</gene>
<dbReference type="GO" id="GO:0046203">
    <property type="term" value="P:spermidine catabolic process"/>
    <property type="evidence" value="ECO:0007669"/>
    <property type="project" value="TreeGrafter"/>
</dbReference>
<evidence type="ECO:0000256" key="6">
    <source>
        <dbReference type="ARBA" id="ARBA00022827"/>
    </source>
</evidence>
<comment type="similarity">
    <text evidence="3">Belongs to the flavin monoamine oxidase family.</text>
</comment>
<dbReference type="GO" id="GO:0005737">
    <property type="term" value="C:cytoplasm"/>
    <property type="evidence" value="ECO:0007669"/>
    <property type="project" value="UniProtKB-SubCell"/>
</dbReference>
<name>A0AAV6S2V3_SOLSE</name>
<evidence type="ECO:0000313" key="10">
    <source>
        <dbReference type="Proteomes" id="UP000693946"/>
    </source>
</evidence>
<reference evidence="9 10" key="1">
    <citation type="journal article" date="2021" name="Sci. Rep.">
        <title>Chromosome anchoring in Senegalese sole (Solea senegalensis) reveals sex-associated markers and genome rearrangements in flatfish.</title>
        <authorList>
            <person name="Guerrero-Cozar I."/>
            <person name="Gomez-Garrido J."/>
            <person name="Berbel C."/>
            <person name="Martinez-Blanch J.F."/>
            <person name="Alioto T."/>
            <person name="Claros M.G."/>
            <person name="Gagnaire P.A."/>
            <person name="Manchado M."/>
        </authorList>
    </citation>
    <scope>NUCLEOTIDE SEQUENCE [LARGE SCALE GENOMIC DNA]</scope>
    <source>
        <strain evidence="9">Sse05_10M</strain>
    </source>
</reference>
<protein>
    <submittedName>
        <fullName evidence="9">Peroxisomal N(1)-acetyl-spermine/spermidine oxidase</fullName>
    </submittedName>
</protein>
<keyword evidence="10" id="KW-1185">Reference proteome</keyword>
<keyword evidence="4" id="KW-0963">Cytoplasm</keyword>